<evidence type="ECO:0000313" key="3">
    <source>
        <dbReference type="Proteomes" id="UP000449547"/>
    </source>
</evidence>
<dbReference type="GeneID" id="54783550"/>
<feature type="region of interest" description="Disordered" evidence="1">
    <location>
        <begin position="118"/>
        <end position="169"/>
    </location>
</feature>
<protein>
    <submittedName>
        <fullName evidence="2">Uncharacterized protein</fullName>
    </submittedName>
</protein>
<sequence length="181" mass="19456">MSYPRRQLQTTPFANQVESIDRAVNAAKGNGVYSTYSTTNYRQGGTHHKYAVAAVAAAAAIHHQQQSYPYPQPRKTYAYSPQESPQQYISPLSVQTPTLLSQSQLGFESASPPSMFLSESPLKSISSESSTSPPKSGRFAPSQSAFPKAGCTNSQASNPWGPLVTTSTTKTGSIWGSGSMW</sequence>
<feature type="compositionally biased region" description="Polar residues" evidence="1">
    <location>
        <begin position="141"/>
        <end position="169"/>
    </location>
</feature>
<dbReference type="Proteomes" id="UP000449547">
    <property type="component" value="Unassembled WGS sequence"/>
</dbReference>
<evidence type="ECO:0000313" key="2">
    <source>
        <dbReference type="EMBL" id="KAA8898045.1"/>
    </source>
</evidence>
<comment type="caution">
    <text evidence="2">The sequence shown here is derived from an EMBL/GenBank/DDBJ whole genome shotgun (WGS) entry which is preliminary data.</text>
</comment>
<organism evidence="2 3">
    <name type="scientific">Diutina rugosa</name>
    <name type="common">Yeast</name>
    <name type="synonym">Candida rugosa</name>
    <dbReference type="NCBI Taxonomy" id="5481"/>
    <lineage>
        <taxon>Eukaryota</taxon>
        <taxon>Fungi</taxon>
        <taxon>Dikarya</taxon>
        <taxon>Ascomycota</taxon>
        <taxon>Saccharomycotina</taxon>
        <taxon>Pichiomycetes</taxon>
        <taxon>Debaryomycetaceae</taxon>
        <taxon>Diutina</taxon>
    </lineage>
</organism>
<accession>A0A642UME4</accession>
<dbReference type="VEuPathDB" id="FungiDB:DIURU_004899"/>
<feature type="compositionally biased region" description="Low complexity" evidence="1">
    <location>
        <begin position="118"/>
        <end position="136"/>
    </location>
</feature>
<keyword evidence="3" id="KW-1185">Reference proteome</keyword>
<proteinExistence type="predicted"/>
<gene>
    <name evidence="2" type="ORF">DIURU_004899</name>
</gene>
<name>A0A642UME4_DIURU</name>
<dbReference type="AlphaFoldDB" id="A0A642UME4"/>
<dbReference type="EMBL" id="SWFT01000149">
    <property type="protein sequence ID" value="KAA8898045.1"/>
    <property type="molecule type" value="Genomic_DNA"/>
</dbReference>
<reference evidence="2 3" key="1">
    <citation type="submission" date="2019-07" db="EMBL/GenBank/DDBJ databases">
        <title>Genome assembly of two rare yeast pathogens: Diutina rugosa and Trichomonascus ciferrii.</title>
        <authorList>
            <person name="Mixao V."/>
            <person name="Saus E."/>
            <person name="Hansen A."/>
            <person name="Lass-Flor C."/>
            <person name="Gabaldon T."/>
        </authorList>
    </citation>
    <scope>NUCLEOTIDE SEQUENCE [LARGE SCALE GENOMIC DNA]</scope>
    <source>
        <strain evidence="2 3">CBS 613</strain>
    </source>
</reference>
<evidence type="ECO:0000256" key="1">
    <source>
        <dbReference type="SAM" id="MobiDB-lite"/>
    </source>
</evidence>
<dbReference type="RefSeq" id="XP_034010302.1">
    <property type="nucleotide sequence ID" value="XM_034157821.1"/>
</dbReference>